<reference evidence="2 3" key="1">
    <citation type="journal article" date="2019" name="Int. J. Syst. Evol. Microbiol.">
        <title>The Global Catalogue of Microorganisms (GCM) 10K type strain sequencing project: providing services to taxonomists for standard genome sequencing and annotation.</title>
        <authorList>
            <consortium name="The Broad Institute Genomics Platform"/>
            <consortium name="The Broad Institute Genome Sequencing Center for Infectious Disease"/>
            <person name="Wu L."/>
            <person name="Ma J."/>
        </authorList>
    </citation>
    <scope>NUCLEOTIDE SEQUENCE [LARGE SCALE GENOMIC DNA]</scope>
    <source>
        <strain evidence="2 3">JCM 13023</strain>
    </source>
</reference>
<dbReference type="RefSeq" id="WP_253863910.1">
    <property type="nucleotide sequence ID" value="NZ_BAAALN010000005.1"/>
</dbReference>
<dbReference type="Pfam" id="PF01636">
    <property type="entry name" value="APH"/>
    <property type="match status" value="1"/>
</dbReference>
<dbReference type="InterPro" id="IPR011009">
    <property type="entry name" value="Kinase-like_dom_sf"/>
</dbReference>
<evidence type="ECO:0000259" key="1">
    <source>
        <dbReference type="Pfam" id="PF01636"/>
    </source>
</evidence>
<protein>
    <recommendedName>
        <fullName evidence="1">Aminoglycoside phosphotransferase domain-containing protein</fullName>
    </recommendedName>
</protein>
<dbReference type="InterPro" id="IPR002575">
    <property type="entry name" value="Aminoglycoside_PTrfase"/>
</dbReference>
<evidence type="ECO:0000313" key="3">
    <source>
        <dbReference type="Proteomes" id="UP001500653"/>
    </source>
</evidence>
<name>A0ABN1W3Q1_9PSEU</name>
<comment type="caution">
    <text evidence="2">The sequence shown here is derived from an EMBL/GenBank/DDBJ whole genome shotgun (WGS) entry which is preliminary data.</text>
</comment>
<evidence type="ECO:0000313" key="2">
    <source>
        <dbReference type="EMBL" id="GAA1231349.1"/>
    </source>
</evidence>
<dbReference type="Proteomes" id="UP001500653">
    <property type="component" value="Unassembled WGS sequence"/>
</dbReference>
<dbReference type="Gene3D" id="3.90.1200.10">
    <property type="match status" value="1"/>
</dbReference>
<accession>A0ABN1W3Q1</accession>
<keyword evidence="3" id="KW-1185">Reference proteome</keyword>
<sequence>MSDYLAAEPATDPDAVFRNFMRHNLGRAAAQFDVTVAGEPVFGWRLRSIGAPAHGSAGARWLRVVSQEPQWACGESWTGTEDANAITGIAKPYVLDVAEWPERDWRNQRAELMTHLDGQPCSPTDVLRGDPPVTTGWWSALAGTLDTLSTVPTCRVHADQAKITQRITDRFGADAPTTVDRWETVHGDLHWSNLLRDPFGLLDWELWGQGPVGLDSATLYCFSLLHPGIAADIRRRFAYKLETPTGRVAQLYATARLLRRIDGGDFPDLAGPLRDHANGLLDG</sequence>
<gene>
    <name evidence="2" type="ORF">GCM10009676_12890</name>
</gene>
<feature type="domain" description="Aminoglycoside phosphotransferase" evidence="1">
    <location>
        <begin position="158"/>
        <end position="220"/>
    </location>
</feature>
<dbReference type="SUPFAM" id="SSF56112">
    <property type="entry name" value="Protein kinase-like (PK-like)"/>
    <property type="match status" value="1"/>
</dbReference>
<proteinExistence type="predicted"/>
<dbReference type="EMBL" id="BAAALN010000005">
    <property type="protein sequence ID" value="GAA1231349.1"/>
    <property type="molecule type" value="Genomic_DNA"/>
</dbReference>
<organism evidence="2 3">
    <name type="scientific">Prauserella halophila</name>
    <dbReference type="NCBI Taxonomy" id="185641"/>
    <lineage>
        <taxon>Bacteria</taxon>
        <taxon>Bacillati</taxon>
        <taxon>Actinomycetota</taxon>
        <taxon>Actinomycetes</taxon>
        <taxon>Pseudonocardiales</taxon>
        <taxon>Pseudonocardiaceae</taxon>
        <taxon>Prauserella</taxon>
    </lineage>
</organism>